<evidence type="ECO:0000313" key="4">
    <source>
        <dbReference type="Proteomes" id="UP000250796"/>
    </source>
</evidence>
<name>A0A7Z7PNE8_9BACT</name>
<dbReference type="InterPro" id="IPR045220">
    <property type="entry name" value="FRHB/FDHB/HCAR-like"/>
</dbReference>
<proteinExistence type="predicted"/>
<dbReference type="PANTHER" id="PTHR31332">
    <property type="entry name" value="7-HYDROXYMETHYL CHLOROPHYLL A REDUCTASE, CHLOROPLASTIC"/>
    <property type="match status" value="1"/>
</dbReference>
<protein>
    <submittedName>
        <fullName evidence="3">Coenzyme F420-reducing hydrogenase, beta subunit</fullName>
    </submittedName>
</protein>
<feature type="domain" description="Coenzyme F420 hydrogenase/dehydrogenase beta subunit C-terminal" evidence="2">
    <location>
        <begin position="177"/>
        <end position="349"/>
    </location>
</feature>
<dbReference type="Pfam" id="PF04432">
    <property type="entry name" value="FrhB_FdhB_C"/>
    <property type="match status" value="1"/>
</dbReference>
<dbReference type="InterPro" id="IPR007525">
    <property type="entry name" value="FrhB_FdhB_C"/>
</dbReference>
<dbReference type="KEGG" id="minf:MESINF_0685"/>
<evidence type="ECO:0000259" key="2">
    <source>
        <dbReference type="Pfam" id="PF04432"/>
    </source>
</evidence>
<dbReference type="GO" id="GO:0052592">
    <property type="term" value="F:oxidoreductase activity, acting on CH or CH2 groups, with an iron-sulfur protein as acceptor"/>
    <property type="evidence" value="ECO:0007669"/>
    <property type="project" value="TreeGrafter"/>
</dbReference>
<organism evidence="3 4">
    <name type="scientific">Mesotoga infera</name>
    <dbReference type="NCBI Taxonomy" id="1236046"/>
    <lineage>
        <taxon>Bacteria</taxon>
        <taxon>Thermotogati</taxon>
        <taxon>Thermotogota</taxon>
        <taxon>Thermotogae</taxon>
        <taxon>Kosmotogales</taxon>
        <taxon>Kosmotogaceae</taxon>
        <taxon>Mesotoga</taxon>
    </lineage>
</organism>
<dbReference type="AlphaFoldDB" id="A0A7Z7PNE8"/>
<dbReference type="Proteomes" id="UP000250796">
    <property type="component" value="Chromosome MESINF"/>
</dbReference>
<dbReference type="Pfam" id="PF04422">
    <property type="entry name" value="FrhB_FdhB_N"/>
    <property type="match status" value="1"/>
</dbReference>
<accession>A0A7Z7PNE8</accession>
<gene>
    <name evidence="3" type="ORF">MESINF_0685</name>
</gene>
<feature type="domain" description="Coenzyme F420 hydrogenase/dehydrogenase beta subunit N-terminal" evidence="1">
    <location>
        <begin position="92"/>
        <end position="169"/>
    </location>
</feature>
<keyword evidence="4" id="KW-1185">Reference proteome</keyword>
<dbReference type="InterPro" id="IPR007516">
    <property type="entry name" value="Co_F420_Hydgase/DH_bsu_N"/>
</dbReference>
<evidence type="ECO:0000313" key="3">
    <source>
        <dbReference type="EMBL" id="SSC12134.1"/>
    </source>
</evidence>
<dbReference type="EMBL" id="LS974202">
    <property type="protein sequence ID" value="SSC12134.1"/>
    <property type="molecule type" value="Genomic_DNA"/>
</dbReference>
<dbReference type="PANTHER" id="PTHR31332:SF0">
    <property type="entry name" value="7-HYDROXYMETHYL CHLOROPHYLL A REDUCTASE, CHLOROPLASTIC"/>
    <property type="match status" value="1"/>
</dbReference>
<reference evidence="3 4" key="1">
    <citation type="submission" date="2017-01" db="EMBL/GenBank/DDBJ databases">
        <authorList>
            <person name="Erauso G."/>
        </authorList>
    </citation>
    <scope>NUCLEOTIDE SEQUENCE [LARGE SCALE GENOMIC DNA]</scope>
    <source>
        <strain evidence="3">MESINF1</strain>
    </source>
</reference>
<sequence>MNTCSYRDLREKVINGGYCIGCGACVSQSNSVGSNVLNARGMYEPDFASSESEINNVCPFFSDRSETEIAKTIFAATKGIRENEFIGFYLSTYAGYVAEDSFREGGSSGGFGTWVLSRFLSENLVDGVIHVKPSSGKGVLFEYGISNSIEDLKKGAKSRYYPVEFSGVLREVRKSQKKYAFVGVPCFVKAARLLCENDDEIADRILFFVGLVCGHLKSKRFADMLAWQKGIKPDELRAIDFRQKFSSGPASNYGIEIRGEKDRKAEILAERASSFYGYNWGYGFFKPRACDFCDDVVSETADVSIGDAWLPEYVDDSKGTNVVVVRNPVIQELVDSGIKSGALRLDSIPPEKIIESQEGGFRHRRDLLAYRLVLAEEQGEWYPRKRVEPKKDGIDERYKKITVLRMQLAEKSHSAFEKALKADDFEVFKTEMKPLLLEYDRLYRKSFASRVLSKAKRVLKKRKIRKIRDRLHFLV</sequence>
<evidence type="ECO:0000259" key="1">
    <source>
        <dbReference type="Pfam" id="PF04422"/>
    </source>
</evidence>